<accession>A0AAX6N198</accession>
<feature type="transmembrane region" description="Helical" evidence="8">
    <location>
        <begin position="584"/>
        <end position="606"/>
    </location>
</feature>
<name>A0AAX6N198_9PEZI</name>
<keyword evidence="13" id="KW-1185">Reference proteome</keyword>
<feature type="transmembrane region" description="Helical" evidence="8">
    <location>
        <begin position="319"/>
        <end position="344"/>
    </location>
</feature>
<dbReference type="EMBL" id="JBANMG010000001">
    <property type="protein sequence ID" value="KAK6958437.1"/>
    <property type="molecule type" value="Genomic_DNA"/>
</dbReference>
<dbReference type="PANTHER" id="PTHR10590">
    <property type="entry name" value="SODIUM/NUCLEOSIDE COTRANSPORTER"/>
    <property type="match status" value="1"/>
</dbReference>
<feature type="region of interest" description="Disordered" evidence="7">
    <location>
        <begin position="1"/>
        <end position="33"/>
    </location>
</feature>
<feature type="domain" description="Concentrative nucleoside transporter N-terminal" evidence="9">
    <location>
        <begin position="208"/>
        <end position="279"/>
    </location>
</feature>
<dbReference type="Pfam" id="PF07670">
    <property type="entry name" value="Gate"/>
    <property type="match status" value="1"/>
</dbReference>
<protein>
    <submittedName>
        <fullName evidence="12">Uncharacterized protein</fullName>
    </submittedName>
</protein>
<keyword evidence="3" id="KW-1003">Cell membrane</keyword>
<keyword evidence="5 8" id="KW-1133">Transmembrane helix</keyword>
<comment type="caution">
    <text evidence="12">The sequence shown here is derived from an EMBL/GenBank/DDBJ whole genome shotgun (WGS) entry which is preliminary data.</text>
</comment>
<dbReference type="GO" id="GO:0015293">
    <property type="term" value="F:symporter activity"/>
    <property type="evidence" value="ECO:0007669"/>
    <property type="project" value="TreeGrafter"/>
</dbReference>
<comment type="similarity">
    <text evidence="2">Belongs to the concentrative nucleoside transporter (CNT) (TC 2.A.41) family.</text>
</comment>
<feature type="transmembrane region" description="Helical" evidence="8">
    <location>
        <begin position="126"/>
        <end position="151"/>
    </location>
</feature>
<organism evidence="12 13">
    <name type="scientific">Daldinia eschscholtzii</name>
    <dbReference type="NCBI Taxonomy" id="292717"/>
    <lineage>
        <taxon>Eukaryota</taxon>
        <taxon>Fungi</taxon>
        <taxon>Dikarya</taxon>
        <taxon>Ascomycota</taxon>
        <taxon>Pezizomycotina</taxon>
        <taxon>Sordariomycetes</taxon>
        <taxon>Xylariomycetidae</taxon>
        <taxon>Xylariales</taxon>
        <taxon>Hypoxylaceae</taxon>
        <taxon>Daldinia</taxon>
    </lineage>
</organism>
<evidence type="ECO:0000259" key="10">
    <source>
        <dbReference type="Pfam" id="PF07662"/>
    </source>
</evidence>
<gene>
    <name evidence="12" type="ORF">Daesc_001238</name>
</gene>
<dbReference type="Pfam" id="PF01773">
    <property type="entry name" value="Nucleos_tra2_N"/>
    <property type="match status" value="1"/>
</dbReference>
<feature type="domain" description="Concentrative nucleoside transporter C-terminal" evidence="10">
    <location>
        <begin position="393"/>
        <end position="603"/>
    </location>
</feature>
<dbReference type="GO" id="GO:0005337">
    <property type="term" value="F:nucleoside transmembrane transporter activity"/>
    <property type="evidence" value="ECO:0007669"/>
    <property type="project" value="InterPro"/>
</dbReference>
<evidence type="ECO:0000256" key="8">
    <source>
        <dbReference type="SAM" id="Phobius"/>
    </source>
</evidence>
<feature type="domain" description="Nucleoside transporter/FeoB GTPase Gate" evidence="11">
    <location>
        <begin position="290"/>
        <end position="386"/>
    </location>
</feature>
<dbReference type="Proteomes" id="UP001369815">
    <property type="component" value="Unassembled WGS sequence"/>
</dbReference>
<feature type="transmembrane region" description="Helical" evidence="8">
    <location>
        <begin position="451"/>
        <end position="475"/>
    </location>
</feature>
<proteinExistence type="inferred from homology"/>
<feature type="transmembrane region" description="Helical" evidence="8">
    <location>
        <begin position="227"/>
        <end position="247"/>
    </location>
</feature>
<dbReference type="GO" id="GO:0005886">
    <property type="term" value="C:plasma membrane"/>
    <property type="evidence" value="ECO:0007669"/>
    <property type="project" value="UniProtKB-SubCell"/>
</dbReference>
<feature type="transmembrane region" description="Helical" evidence="8">
    <location>
        <begin position="487"/>
        <end position="505"/>
    </location>
</feature>
<dbReference type="Pfam" id="PF07662">
    <property type="entry name" value="Nucleos_tra2_C"/>
    <property type="match status" value="1"/>
</dbReference>
<evidence type="ECO:0000313" key="12">
    <source>
        <dbReference type="EMBL" id="KAK6958437.1"/>
    </source>
</evidence>
<dbReference type="InterPro" id="IPR011657">
    <property type="entry name" value="CNT_C_dom"/>
</dbReference>
<feature type="compositionally biased region" description="Pro residues" evidence="7">
    <location>
        <begin position="664"/>
        <end position="673"/>
    </location>
</feature>
<evidence type="ECO:0000256" key="4">
    <source>
        <dbReference type="ARBA" id="ARBA00022692"/>
    </source>
</evidence>
<feature type="region of interest" description="Disordered" evidence="7">
    <location>
        <begin position="634"/>
        <end position="673"/>
    </location>
</feature>
<evidence type="ECO:0000259" key="9">
    <source>
        <dbReference type="Pfam" id="PF01773"/>
    </source>
</evidence>
<evidence type="ECO:0000256" key="5">
    <source>
        <dbReference type="ARBA" id="ARBA00022989"/>
    </source>
</evidence>
<evidence type="ECO:0000256" key="1">
    <source>
        <dbReference type="ARBA" id="ARBA00004651"/>
    </source>
</evidence>
<feature type="transmembrane region" description="Helical" evidence="8">
    <location>
        <begin position="172"/>
        <end position="191"/>
    </location>
</feature>
<evidence type="ECO:0000256" key="6">
    <source>
        <dbReference type="ARBA" id="ARBA00023136"/>
    </source>
</evidence>
<keyword evidence="6 8" id="KW-0472">Membrane</keyword>
<feature type="transmembrane region" description="Helical" evidence="8">
    <location>
        <begin position="287"/>
        <end position="307"/>
    </location>
</feature>
<dbReference type="AlphaFoldDB" id="A0AAX6N198"/>
<feature type="compositionally biased region" description="Low complexity" evidence="7">
    <location>
        <begin position="638"/>
        <end position="655"/>
    </location>
</feature>
<evidence type="ECO:0000256" key="3">
    <source>
        <dbReference type="ARBA" id="ARBA00022475"/>
    </source>
</evidence>
<evidence type="ECO:0000256" key="2">
    <source>
        <dbReference type="ARBA" id="ARBA00009033"/>
    </source>
</evidence>
<dbReference type="InterPro" id="IPR002668">
    <property type="entry name" value="CNT_N_dom"/>
</dbReference>
<reference evidence="12 13" key="1">
    <citation type="journal article" date="2024" name="Front Chem Biol">
        <title>Unveiling the potential of Daldinia eschscholtzii MFLUCC 19-0629 through bioactivity and bioinformatics studies for enhanced sustainable agriculture production.</title>
        <authorList>
            <person name="Brooks S."/>
            <person name="Weaver J.A."/>
            <person name="Klomchit A."/>
            <person name="Alharthi S.A."/>
            <person name="Onlamun T."/>
            <person name="Nurani R."/>
            <person name="Vong T.K."/>
            <person name="Alberti F."/>
            <person name="Greco C."/>
        </authorList>
    </citation>
    <scope>NUCLEOTIDE SEQUENCE [LARGE SCALE GENOMIC DNA]</scope>
    <source>
        <strain evidence="12">MFLUCC 19-0629</strain>
    </source>
</reference>
<evidence type="ECO:0000259" key="11">
    <source>
        <dbReference type="Pfam" id="PF07670"/>
    </source>
</evidence>
<keyword evidence="4 8" id="KW-0812">Transmembrane</keyword>
<dbReference type="InterPro" id="IPR008276">
    <property type="entry name" value="C_nuclsd_transpt"/>
</dbReference>
<evidence type="ECO:0000256" key="7">
    <source>
        <dbReference type="SAM" id="MobiDB-lite"/>
    </source>
</evidence>
<feature type="transmembrane region" description="Helical" evidence="8">
    <location>
        <begin position="96"/>
        <end position="114"/>
    </location>
</feature>
<feature type="transmembrane region" description="Helical" evidence="8">
    <location>
        <begin position="203"/>
        <end position="220"/>
    </location>
</feature>
<dbReference type="PANTHER" id="PTHR10590:SF4">
    <property type="entry name" value="SOLUTE CARRIER FAMILY 28 MEMBER 3"/>
    <property type="match status" value="1"/>
</dbReference>
<feature type="transmembrane region" description="Helical" evidence="8">
    <location>
        <begin position="364"/>
        <end position="386"/>
    </location>
</feature>
<comment type="subcellular location">
    <subcellularLocation>
        <location evidence="1">Cell membrane</location>
        <topology evidence="1">Multi-pass membrane protein</topology>
    </subcellularLocation>
</comment>
<dbReference type="InterPro" id="IPR011642">
    <property type="entry name" value="Gate_dom"/>
</dbReference>
<evidence type="ECO:0000313" key="13">
    <source>
        <dbReference type="Proteomes" id="UP001369815"/>
    </source>
</evidence>
<sequence>MSSPEAKGLAGHNPAAQEGVLPNPDPTLNFTNEDRHGHSQLLIVSANDPEKGLEKPHDYAAGEKSVTDEDSANIGQIAAEENEGKKSFIAYWYRRLRAYVHLTIWLVFTAWWIYGLVRFRNEKNWLIPFLLYLAITLRIIFLWIPVKYVMIPVKFVWGHTAFRVYELIPKKLHRPLAALLTVGVFLVGSMVPEETGENTRARRAQSLFGLVVMIVVLTATSKDWRKIPWHTVIGGMLTQFIIAVFVLRTQAGYDIFNFISTLARTLLSFAADGVEFLTEKSVTELKWFFTSVVPPIIFFVALVSLLYHVGLIQWFIGKFAVFFFWSLRVSGAEAVVAAATPFIGQGESAMLVRPFVPHMTMAEIHQVMTCGFATIAGSVLVAYIGLGLSPQALVSSCIMSIPASLAVSKMRWPETEETLTSGRVVIPENEEHKAANALHAFANGAWLGLKIAGMIIATLLCIIAFVGLVNGLLSWWGDYWGINNPPLTIEFILGYCFYVVSWLLGVPNEDLLPVGELIGQKIIINEYAAFDALRKKDRYKNMSQRAKLIATYACCGFGNVGSLGTQIGVLSQLAPERAGDVSRVAISALVSGIISTLTSASVAAAFKLKVEKPLYVMDLQPPNREAEMEFHKPDAPHLTYDSSDSSDYSDSTDLSNSPEMNLQPPVPVATPPPATNGAAYFEKKVEPDIIMYMSPSATKAYDKQPWLAQLDIICDNVPQLMLEGLHWTIFNVLREESFFAEISETHTYCEVFQELSRAGMTKTRHYFLRDLQYEPPRWMGHLQFYAKSHETLAGIKLEDLSVGNVRGVFAWGYRRELVYRWHRDAPWLSFNAIYDKMPMKARD</sequence>